<dbReference type="Pfam" id="PF00924">
    <property type="entry name" value="MS_channel_2nd"/>
    <property type="match status" value="1"/>
</dbReference>
<dbReference type="PANTHER" id="PTHR30221">
    <property type="entry name" value="SMALL-CONDUCTANCE MECHANOSENSITIVE CHANNEL"/>
    <property type="match status" value="1"/>
</dbReference>
<dbReference type="SUPFAM" id="SSF50182">
    <property type="entry name" value="Sm-like ribonucleoproteins"/>
    <property type="match status" value="1"/>
</dbReference>
<sequence>MTQPFEFLRFTPNGYINTAIYTVLIFIAAFILLKILRAILTRFIHKSSGDLRVDPTQFKFLNNALGFVIYLIAILILFLTIPELEKLGYTLFASAGIIAAIVGFASQAAFSNIVSGIFIVIFKPFRVGDIVKISNLYSGVVEDITLRHTVIRDFENKRLIIPNSVISAETIHNANIIEERVCNHIFYGISYDSDINLATKIIQEEAMKHPLFMDNRTEEEKQNGNPAVIVRLLEFAESSIQLRAQVWTNDPIEGFELKCDINRTVKERFDREGIEIPFPYRTIVYKEKKEKKD</sequence>
<dbReference type="InterPro" id="IPR006685">
    <property type="entry name" value="MscS_channel_2nd"/>
</dbReference>
<feature type="domain" description="Mechanosensitive ion channel MscS C-terminal" evidence="9">
    <location>
        <begin position="187"/>
        <end position="276"/>
    </location>
</feature>
<name>A0A1I0R8Z4_9BACT</name>
<evidence type="ECO:0000256" key="1">
    <source>
        <dbReference type="ARBA" id="ARBA00004651"/>
    </source>
</evidence>
<dbReference type="Gene3D" id="2.30.30.60">
    <property type="match status" value="1"/>
</dbReference>
<evidence type="ECO:0000256" key="4">
    <source>
        <dbReference type="ARBA" id="ARBA00022692"/>
    </source>
</evidence>
<dbReference type="RefSeq" id="WP_090259870.1">
    <property type="nucleotide sequence ID" value="NZ_FOIR01000003.1"/>
</dbReference>
<dbReference type="STRING" id="1267423.SAMN05216290_3281"/>
<dbReference type="InterPro" id="IPR023408">
    <property type="entry name" value="MscS_beta-dom_sf"/>
</dbReference>
<evidence type="ECO:0000256" key="7">
    <source>
        <dbReference type="SAM" id="Phobius"/>
    </source>
</evidence>
<dbReference type="InterPro" id="IPR011066">
    <property type="entry name" value="MscS_channel_C_sf"/>
</dbReference>
<dbReference type="GeneID" id="99987959"/>
<evidence type="ECO:0000256" key="3">
    <source>
        <dbReference type="ARBA" id="ARBA00022475"/>
    </source>
</evidence>
<keyword evidence="5 7" id="KW-1133">Transmembrane helix</keyword>
<protein>
    <submittedName>
        <fullName evidence="10">Mechanosensitive ion channel</fullName>
    </submittedName>
</protein>
<evidence type="ECO:0000313" key="10">
    <source>
        <dbReference type="EMBL" id="SEW37259.1"/>
    </source>
</evidence>
<proteinExistence type="inferred from homology"/>
<evidence type="ECO:0000256" key="6">
    <source>
        <dbReference type="ARBA" id="ARBA00023136"/>
    </source>
</evidence>
<evidence type="ECO:0000259" key="8">
    <source>
        <dbReference type="Pfam" id="PF00924"/>
    </source>
</evidence>
<organism evidence="10 11">
    <name type="scientific">Roseivirga pacifica</name>
    <dbReference type="NCBI Taxonomy" id="1267423"/>
    <lineage>
        <taxon>Bacteria</taxon>
        <taxon>Pseudomonadati</taxon>
        <taxon>Bacteroidota</taxon>
        <taxon>Cytophagia</taxon>
        <taxon>Cytophagales</taxon>
        <taxon>Roseivirgaceae</taxon>
        <taxon>Roseivirga</taxon>
    </lineage>
</organism>
<keyword evidence="4 7" id="KW-0812">Transmembrane</keyword>
<dbReference type="Gene3D" id="1.10.287.1260">
    <property type="match status" value="1"/>
</dbReference>
<dbReference type="PANTHER" id="PTHR30221:SF1">
    <property type="entry name" value="SMALL-CONDUCTANCE MECHANOSENSITIVE CHANNEL"/>
    <property type="match status" value="1"/>
</dbReference>
<dbReference type="InterPro" id="IPR049278">
    <property type="entry name" value="MS_channel_C"/>
</dbReference>
<feature type="transmembrane region" description="Helical" evidence="7">
    <location>
        <begin position="60"/>
        <end position="81"/>
    </location>
</feature>
<keyword evidence="6 7" id="KW-0472">Membrane</keyword>
<evidence type="ECO:0000256" key="2">
    <source>
        <dbReference type="ARBA" id="ARBA00008017"/>
    </source>
</evidence>
<gene>
    <name evidence="10" type="ORF">SAMN05216290_3281</name>
</gene>
<dbReference type="InterPro" id="IPR010920">
    <property type="entry name" value="LSM_dom_sf"/>
</dbReference>
<dbReference type="InterPro" id="IPR045275">
    <property type="entry name" value="MscS_archaea/bacteria_type"/>
</dbReference>
<dbReference type="AlphaFoldDB" id="A0A1I0R8Z4"/>
<dbReference type="SUPFAM" id="SSF82689">
    <property type="entry name" value="Mechanosensitive channel protein MscS (YggB), C-terminal domain"/>
    <property type="match status" value="1"/>
</dbReference>
<comment type="similarity">
    <text evidence="2">Belongs to the MscS (TC 1.A.23) family.</text>
</comment>
<feature type="transmembrane region" description="Helical" evidence="7">
    <location>
        <begin position="93"/>
        <end position="122"/>
    </location>
</feature>
<evidence type="ECO:0000259" key="9">
    <source>
        <dbReference type="Pfam" id="PF21082"/>
    </source>
</evidence>
<dbReference type="SUPFAM" id="SSF82861">
    <property type="entry name" value="Mechanosensitive channel protein MscS (YggB), transmembrane region"/>
    <property type="match status" value="1"/>
</dbReference>
<dbReference type="GO" id="GO:0008381">
    <property type="term" value="F:mechanosensitive monoatomic ion channel activity"/>
    <property type="evidence" value="ECO:0007669"/>
    <property type="project" value="InterPro"/>
</dbReference>
<feature type="domain" description="Mechanosensitive ion channel MscS" evidence="8">
    <location>
        <begin position="110"/>
        <end position="175"/>
    </location>
</feature>
<dbReference type="GO" id="GO:0005886">
    <property type="term" value="C:plasma membrane"/>
    <property type="evidence" value="ECO:0007669"/>
    <property type="project" value="UniProtKB-SubCell"/>
</dbReference>
<feature type="transmembrane region" description="Helical" evidence="7">
    <location>
        <begin position="20"/>
        <end position="40"/>
    </location>
</feature>
<evidence type="ECO:0000256" key="5">
    <source>
        <dbReference type="ARBA" id="ARBA00022989"/>
    </source>
</evidence>
<dbReference type="Pfam" id="PF21082">
    <property type="entry name" value="MS_channel_3rd"/>
    <property type="match status" value="1"/>
</dbReference>
<comment type="subcellular location">
    <subcellularLocation>
        <location evidence="1">Cell membrane</location>
        <topology evidence="1">Multi-pass membrane protein</topology>
    </subcellularLocation>
</comment>
<accession>A0A1I0R8Z4</accession>
<keyword evidence="11" id="KW-1185">Reference proteome</keyword>
<reference evidence="11" key="1">
    <citation type="submission" date="2016-10" db="EMBL/GenBank/DDBJ databases">
        <authorList>
            <person name="Varghese N."/>
            <person name="Submissions S."/>
        </authorList>
    </citation>
    <scope>NUCLEOTIDE SEQUENCE [LARGE SCALE GENOMIC DNA]</scope>
    <source>
        <strain evidence="11">CGMCC 1.12402</strain>
    </source>
</reference>
<keyword evidence="3" id="KW-1003">Cell membrane</keyword>
<evidence type="ECO:0000313" key="11">
    <source>
        <dbReference type="Proteomes" id="UP000199437"/>
    </source>
</evidence>
<dbReference type="EMBL" id="FOIR01000003">
    <property type="protein sequence ID" value="SEW37259.1"/>
    <property type="molecule type" value="Genomic_DNA"/>
</dbReference>
<dbReference type="Gene3D" id="3.30.70.100">
    <property type="match status" value="1"/>
</dbReference>
<dbReference type="InterPro" id="IPR011014">
    <property type="entry name" value="MscS_channel_TM-2"/>
</dbReference>
<dbReference type="Proteomes" id="UP000199437">
    <property type="component" value="Unassembled WGS sequence"/>
</dbReference>
<dbReference type="OrthoDB" id="9809206at2"/>